<proteinExistence type="predicted"/>
<accession>A0A0F4QZF4</accession>
<keyword evidence="1" id="KW-0472">Membrane</keyword>
<comment type="caution">
    <text evidence="2">The sequence shown here is derived from an EMBL/GenBank/DDBJ whole genome shotgun (WGS) entry which is preliminary data.</text>
</comment>
<feature type="transmembrane region" description="Helical" evidence="1">
    <location>
        <begin position="12"/>
        <end position="36"/>
    </location>
</feature>
<feature type="transmembrane region" description="Helical" evidence="1">
    <location>
        <begin position="56"/>
        <end position="77"/>
    </location>
</feature>
<keyword evidence="3" id="KW-1185">Reference proteome</keyword>
<feature type="transmembrane region" description="Helical" evidence="1">
    <location>
        <begin position="97"/>
        <end position="122"/>
    </location>
</feature>
<sequence>MMNTNLTFLARVLIFIFIMVYTIIPLLGLFDIWFNSFYSTNDYIQHLIPVFENGKAIRSLFSCIWGAALGGAVLAIISFHNHIAVTKEFDSSHTWGFLLSPLLTMSIGVITFLLLNGGFIFLTGNATASSESQPYGYTLIGFIMGYNWDVTIKYIEKLSKKIATEKKSQNNN</sequence>
<dbReference type="EMBL" id="JXYA01000004">
    <property type="protein sequence ID" value="KJZ12650.1"/>
    <property type="molecule type" value="Genomic_DNA"/>
</dbReference>
<dbReference type="OrthoDB" id="6637959at2"/>
<gene>
    <name evidence="2" type="ORF">TW77_02390</name>
</gene>
<dbReference type="PATRIC" id="fig|43658.5.peg.500"/>
<feature type="transmembrane region" description="Helical" evidence="1">
    <location>
        <begin position="134"/>
        <end position="152"/>
    </location>
</feature>
<dbReference type="RefSeq" id="WP_046003381.1">
    <property type="nucleotide sequence ID" value="NZ_JXYA01000004.1"/>
</dbReference>
<organism evidence="2 3">
    <name type="scientific">Pseudoalteromonas rubra</name>
    <dbReference type="NCBI Taxonomy" id="43658"/>
    <lineage>
        <taxon>Bacteria</taxon>
        <taxon>Pseudomonadati</taxon>
        <taxon>Pseudomonadota</taxon>
        <taxon>Gammaproteobacteria</taxon>
        <taxon>Alteromonadales</taxon>
        <taxon>Pseudoalteromonadaceae</taxon>
        <taxon>Pseudoalteromonas</taxon>
    </lineage>
</organism>
<reference evidence="2 3" key="1">
    <citation type="journal article" date="2015" name="BMC Genomics">
        <title>Genome mining reveals unlocked bioactive potential of marine Gram-negative bacteria.</title>
        <authorList>
            <person name="Machado H."/>
            <person name="Sonnenschein E.C."/>
            <person name="Melchiorsen J."/>
            <person name="Gram L."/>
        </authorList>
    </citation>
    <scope>NUCLEOTIDE SEQUENCE [LARGE SCALE GENOMIC DNA]</scope>
    <source>
        <strain evidence="2 3">S2471</strain>
    </source>
</reference>
<evidence type="ECO:0000256" key="1">
    <source>
        <dbReference type="SAM" id="Phobius"/>
    </source>
</evidence>
<evidence type="ECO:0000313" key="3">
    <source>
        <dbReference type="Proteomes" id="UP000033452"/>
    </source>
</evidence>
<dbReference type="AlphaFoldDB" id="A0A0F4QZF4"/>
<evidence type="ECO:0000313" key="2">
    <source>
        <dbReference type="EMBL" id="KJZ12650.1"/>
    </source>
</evidence>
<dbReference type="Proteomes" id="UP000033452">
    <property type="component" value="Unassembled WGS sequence"/>
</dbReference>
<keyword evidence="1" id="KW-0812">Transmembrane</keyword>
<name>A0A0F4QZF4_9GAMM</name>
<keyword evidence="1" id="KW-1133">Transmembrane helix</keyword>
<protein>
    <submittedName>
        <fullName evidence="2">Uncharacterized protein</fullName>
    </submittedName>
</protein>